<protein>
    <submittedName>
        <fullName evidence="1">Ionotropic glutamate receptor</fullName>
    </submittedName>
</protein>
<sequence>MKQATTRLYGNDQYEGYGIDLIHELSKELGFQYKIIPQEDGVNGSKDNKTGKWDGMIGKVMSGEADLAIGDLTITSERENAVDFTLPFMTLGITILYKKAEPVPPSLFMFTSPFSPQVWLLLIVAWIFVSLSLFVMGRLSPSEWQNPYPCIEEPEYLINQFTFKNSFWFTVGSLMQQGTELAPVGISTRMLAGVWWFFTLIMVSSYTANLAAFLTVTTLNTPFSSIDELAKQDEIKYGAKANGATAFFFKDSDKPVYQKIWKYMNNNPDLMVKDNMLGVNRVLKENYAFLMESTTIEYITERYCTLSKIGELLDEKGYGIAMKKGSAYRQRFNTAILKLQETGMLTTLRMRWWKEKLNGGACDERSSTATVTALDLQNVGGVFLVLGLGAFFGVVMAVLELSMDIMRYVKHQKAKYKQQMREEMKFFIEFKRNVKPSRKTGQENEDAVEFPFNINYMENYINENNQNE</sequence>
<reference evidence="1" key="1">
    <citation type="submission" date="2022-04" db="EMBL/GenBank/DDBJ databases">
        <title>Chromosome-scale genome assembly of Holotrichia oblita Faldermann.</title>
        <authorList>
            <person name="Rongchong L."/>
        </authorList>
    </citation>
    <scope>NUCLEOTIDE SEQUENCE</scope>
    <source>
        <strain evidence="1">81SQS9</strain>
    </source>
</reference>
<comment type="caution">
    <text evidence="1">The sequence shown here is derived from an EMBL/GenBank/DDBJ whole genome shotgun (WGS) entry which is preliminary data.</text>
</comment>
<evidence type="ECO:0000313" key="1">
    <source>
        <dbReference type="EMBL" id="KAI4458425.1"/>
    </source>
</evidence>
<organism evidence="1 2">
    <name type="scientific">Holotrichia oblita</name>
    <name type="common">Chafer beetle</name>
    <dbReference type="NCBI Taxonomy" id="644536"/>
    <lineage>
        <taxon>Eukaryota</taxon>
        <taxon>Metazoa</taxon>
        <taxon>Ecdysozoa</taxon>
        <taxon>Arthropoda</taxon>
        <taxon>Hexapoda</taxon>
        <taxon>Insecta</taxon>
        <taxon>Pterygota</taxon>
        <taxon>Neoptera</taxon>
        <taxon>Endopterygota</taxon>
        <taxon>Coleoptera</taxon>
        <taxon>Polyphaga</taxon>
        <taxon>Scarabaeiformia</taxon>
        <taxon>Scarabaeidae</taxon>
        <taxon>Melolonthinae</taxon>
        <taxon>Holotrichia</taxon>
    </lineage>
</organism>
<dbReference type="Proteomes" id="UP001056778">
    <property type="component" value="Chromosome 7"/>
</dbReference>
<keyword evidence="2" id="KW-1185">Reference proteome</keyword>
<evidence type="ECO:0000313" key="2">
    <source>
        <dbReference type="Proteomes" id="UP001056778"/>
    </source>
</evidence>
<gene>
    <name evidence="1" type="ORF">MML48_7g00019608</name>
</gene>
<name>A0ACB9ST78_HOLOL</name>
<dbReference type="EMBL" id="CM043021">
    <property type="protein sequence ID" value="KAI4458425.1"/>
    <property type="molecule type" value="Genomic_DNA"/>
</dbReference>
<proteinExistence type="predicted"/>
<accession>A0ACB9ST78</accession>
<keyword evidence="1" id="KW-0675">Receptor</keyword>